<dbReference type="InterPro" id="IPR036291">
    <property type="entry name" value="NAD(P)-bd_dom_sf"/>
</dbReference>
<comment type="subcellular location">
    <subcellularLocation>
        <location evidence="1">Membrane</location>
    </subcellularLocation>
</comment>
<dbReference type="Gene3D" id="3.40.50.720">
    <property type="entry name" value="NAD(P)-binding Rossmann-like Domain"/>
    <property type="match status" value="1"/>
</dbReference>
<dbReference type="SUPFAM" id="SSF51735">
    <property type="entry name" value="NAD(P)-binding Rossmann-fold domains"/>
    <property type="match status" value="1"/>
</dbReference>
<dbReference type="InterPro" id="IPR001509">
    <property type="entry name" value="Epimerase_deHydtase"/>
</dbReference>
<sequence>MKLIITGANGFVGRELVRQSLRSPAVTAVIALSRQPLEIQAEPGPDVDPSKLRNIVVGAYDQYSAETKADFATADACIWTVAITPSKLTFYDWNEIHRVCYESPLAGFRAMLEARSSSTATNNNTPFRFIYMSGARTERDQSKTPSFKPEYSLLRGKTETAVLALAKQHDLQTDACVVKPGLITAPNDFMKMALAYVLSWTISLPSIGVNEISSAMLNQSILGFEKDTLEKDDLVRLGKGGS</sequence>
<evidence type="ECO:0000313" key="4">
    <source>
        <dbReference type="Proteomes" id="UP001243989"/>
    </source>
</evidence>
<feature type="domain" description="NAD-dependent epimerase/dehydratase" evidence="2">
    <location>
        <begin position="4"/>
        <end position="191"/>
    </location>
</feature>
<evidence type="ECO:0000256" key="1">
    <source>
        <dbReference type="ARBA" id="ARBA00004370"/>
    </source>
</evidence>
<evidence type="ECO:0000259" key="2">
    <source>
        <dbReference type="Pfam" id="PF01370"/>
    </source>
</evidence>
<name>A0AAJ0E7A0_9PEZI</name>
<dbReference type="PANTHER" id="PTHR14097">
    <property type="entry name" value="OXIDOREDUCTASE HTATIP2"/>
    <property type="match status" value="1"/>
</dbReference>
<keyword evidence="4" id="KW-1185">Reference proteome</keyword>
<comment type="caution">
    <text evidence="3">The sequence shown here is derived from an EMBL/GenBank/DDBJ whole genome shotgun (WGS) entry which is preliminary data.</text>
</comment>
<dbReference type="Proteomes" id="UP001243989">
    <property type="component" value="Unassembled WGS sequence"/>
</dbReference>
<evidence type="ECO:0000313" key="3">
    <source>
        <dbReference type="EMBL" id="KAK1613496.1"/>
    </source>
</evidence>
<dbReference type="GO" id="GO:0016020">
    <property type="term" value="C:membrane"/>
    <property type="evidence" value="ECO:0007669"/>
    <property type="project" value="UniProtKB-SubCell"/>
</dbReference>
<protein>
    <recommendedName>
        <fullName evidence="2">NAD-dependent epimerase/dehydratase domain-containing protein</fullName>
    </recommendedName>
</protein>
<gene>
    <name evidence="3" type="ORF">BDP81DRAFT_466795</name>
</gene>
<proteinExistence type="predicted"/>
<dbReference type="EMBL" id="JAHMHQ010000056">
    <property type="protein sequence ID" value="KAK1613496.1"/>
    <property type="molecule type" value="Genomic_DNA"/>
</dbReference>
<dbReference type="GeneID" id="85479302"/>
<reference evidence="3" key="1">
    <citation type="submission" date="2021-06" db="EMBL/GenBank/DDBJ databases">
        <title>Comparative genomics, transcriptomics and evolutionary studies reveal genomic signatures of adaptation to plant cell wall in hemibiotrophic fungi.</title>
        <authorList>
            <consortium name="DOE Joint Genome Institute"/>
            <person name="Baroncelli R."/>
            <person name="Diaz J.F."/>
            <person name="Benocci T."/>
            <person name="Peng M."/>
            <person name="Battaglia E."/>
            <person name="Haridas S."/>
            <person name="Andreopoulos W."/>
            <person name="Labutti K."/>
            <person name="Pangilinan J."/>
            <person name="Floch G.L."/>
            <person name="Makela M.R."/>
            <person name="Henrissat B."/>
            <person name="Grigoriev I.V."/>
            <person name="Crouch J.A."/>
            <person name="De Vries R.P."/>
            <person name="Sukno S.A."/>
            <person name="Thon M.R."/>
        </authorList>
    </citation>
    <scope>NUCLEOTIDE SEQUENCE</scope>
    <source>
        <strain evidence="3">CBS 102054</strain>
    </source>
</reference>
<organism evidence="3 4">
    <name type="scientific">Colletotrichum phormii</name>
    <dbReference type="NCBI Taxonomy" id="359342"/>
    <lineage>
        <taxon>Eukaryota</taxon>
        <taxon>Fungi</taxon>
        <taxon>Dikarya</taxon>
        <taxon>Ascomycota</taxon>
        <taxon>Pezizomycotina</taxon>
        <taxon>Sordariomycetes</taxon>
        <taxon>Hypocreomycetidae</taxon>
        <taxon>Glomerellales</taxon>
        <taxon>Glomerellaceae</taxon>
        <taxon>Colletotrichum</taxon>
        <taxon>Colletotrichum acutatum species complex</taxon>
    </lineage>
</organism>
<accession>A0AAJ0E7A0</accession>
<dbReference type="AlphaFoldDB" id="A0AAJ0E7A0"/>
<dbReference type="RefSeq" id="XP_060437371.1">
    <property type="nucleotide sequence ID" value="XM_060594440.1"/>
</dbReference>
<dbReference type="PANTHER" id="PTHR14097:SF9">
    <property type="entry name" value="EPIMERASE, PUTATIVE (AFU_ORTHOLOGUE AFUA_8G07320)-RELATED"/>
    <property type="match status" value="1"/>
</dbReference>
<dbReference type="Pfam" id="PF01370">
    <property type="entry name" value="Epimerase"/>
    <property type="match status" value="1"/>
</dbReference>